<feature type="compositionally biased region" description="Polar residues" evidence="6">
    <location>
        <begin position="190"/>
        <end position="199"/>
    </location>
</feature>
<feature type="region of interest" description="Disordered" evidence="6">
    <location>
        <begin position="433"/>
        <end position="542"/>
    </location>
</feature>
<protein>
    <recommendedName>
        <fullName evidence="12">LHY</fullName>
    </recommendedName>
</protein>
<feature type="region of interest" description="Disordered" evidence="6">
    <location>
        <begin position="302"/>
        <end position="322"/>
    </location>
</feature>
<dbReference type="GO" id="GO:0010468">
    <property type="term" value="P:regulation of gene expression"/>
    <property type="evidence" value="ECO:0007669"/>
    <property type="project" value="UniProtKB-ARBA"/>
</dbReference>
<feature type="region of interest" description="Disordered" evidence="6">
    <location>
        <begin position="675"/>
        <end position="699"/>
    </location>
</feature>
<evidence type="ECO:0000259" key="8">
    <source>
        <dbReference type="PROSITE" id="PS51293"/>
    </source>
</evidence>
<proteinExistence type="predicted"/>
<evidence type="ECO:0000256" key="4">
    <source>
        <dbReference type="ARBA" id="ARBA00023163"/>
    </source>
</evidence>
<evidence type="ECO:0000313" key="10">
    <source>
        <dbReference type="EMBL" id="KAK9743248.1"/>
    </source>
</evidence>
<dbReference type="Proteomes" id="UP001443914">
    <property type="component" value="Unassembled WGS sequence"/>
</dbReference>
<evidence type="ECO:0000259" key="9">
    <source>
        <dbReference type="PROSITE" id="PS51294"/>
    </source>
</evidence>
<dbReference type="FunFam" id="1.10.10.60:FF:000023">
    <property type="entry name" value="protein REVEILLE 6 isoform X1"/>
    <property type="match status" value="1"/>
</dbReference>
<dbReference type="InterPro" id="IPR017884">
    <property type="entry name" value="SANT_dom"/>
</dbReference>
<comment type="subcellular location">
    <subcellularLocation>
        <location evidence="1">Nucleus</location>
    </subcellularLocation>
</comment>
<dbReference type="PROSITE" id="PS51294">
    <property type="entry name" value="HTH_MYB"/>
    <property type="match status" value="1"/>
</dbReference>
<keyword evidence="5" id="KW-0539">Nucleus</keyword>
<evidence type="ECO:0000256" key="6">
    <source>
        <dbReference type="SAM" id="MobiDB-lite"/>
    </source>
</evidence>
<organism evidence="10 11">
    <name type="scientific">Saponaria officinalis</name>
    <name type="common">Common soapwort</name>
    <name type="synonym">Lychnis saponaria</name>
    <dbReference type="NCBI Taxonomy" id="3572"/>
    <lineage>
        <taxon>Eukaryota</taxon>
        <taxon>Viridiplantae</taxon>
        <taxon>Streptophyta</taxon>
        <taxon>Embryophyta</taxon>
        <taxon>Tracheophyta</taxon>
        <taxon>Spermatophyta</taxon>
        <taxon>Magnoliopsida</taxon>
        <taxon>eudicotyledons</taxon>
        <taxon>Gunneridae</taxon>
        <taxon>Pentapetalae</taxon>
        <taxon>Caryophyllales</taxon>
        <taxon>Caryophyllaceae</taxon>
        <taxon>Caryophylleae</taxon>
        <taxon>Saponaria</taxon>
    </lineage>
</organism>
<feature type="compositionally biased region" description="Basic and acidic residues" evidence="6">
    <location>
        <begin position="482"/>
        <end position="495"/>
    </location>
</feature>
<dbReference type="EMBL" id="JBDFQZ010000003">
    <property type="protein sequence ID" value="KAK9743248.1"/>
    <property type="molecule type" value="Genomic_DNA"/>
</dbReference>
<feature type="compositionally biased region" description="Basic and acidic residues" evidence="6">
    <location>
        <begin position="513"/>
        <end position="532"/>
    </location>
</feature>
<dbReference type="InterPro" id="IPR009057">
    <property type="entry name" value="Homeodomain-like_sf"/>
</dbReference>
<feature type="region of interest" description="Disordered" evidence="6">
    <location>
        <begin position="361"/>
        <end position="382"/>
    </location>
</feature>
<feature type="compositionally biased region" description="Polar residues" evidence="6">
    <location>
        <begin position="628"/>
        <end position="637"/>
    </location>
</feature>
<feature type="compositionally biased region" description="Low complexity" evidence="6">
    <location>
        <begin position="307"/>
        <end position="320"/>
    </location>
</feature>
<dbReference type="PANTHER" id="PTHR12802">
    <property type="entry name" value="SWI/SNF COMPLEX-RELATED"/>
    <property type="match status" value="1"/>
</dbReference>
<dbReference type="InterPro" id="IPR001005">
    <property type="entry name" value="SANT/Myb"/>
</dbReference>
<feature type="compositionally biased region" description="Polar residues" evidence="6">
    <location>
        <begin position="676"/>
        <end position="687"/>
    </location>
</feature>
<comment type="caution">
    <text evidence="10">The sequence shown here is derived from an EMBL/GenBank/DDBJ whole genome shotgun (WGS) entry which is preliminary data.</text>
</comment>
<feature type="domain" description="Myb-like" evidence="7">
    <location>
        <begin position="19"/>
        <end position="69"/>
    </location>
</feature>
<feature type="compositionally biased region" description="Polar residues" evidence="6">
    <location>
        <begin position="596"/>
        <end position="616"/>
    </location>
</feature>
<feature type="compositionally biased region" description="Polar residues" evidence="6">
    <location>
        <begin position="361"/>
        <end position="377"/>
    </location>
</feature>
<feature type="region of interest" description="Disordered" evidence="6">
    <location>
        <begin position="110"/>
        <end position="226"/>
    </location>
</feature>
<evidence type="ECO:0000256" key="2">
    <source>
        <dbReference type="ARBA" id="ARBA00023015"/>
    </source>
</evidence>
<dbReference type="PROSITE" id="PS51293">
    <property type="entry name" value="SANT"/>
    <property type="match status" value="1"/>
</dbReference>
<accession>A0AAW1MAV2</accession>
<feature type="compositionally biased region" description="Basic and acidic residues" evidence="6">
    <location>
        <begin position="175"/>
        <end position="185"/>
    </location>
</feature>
<dbReference type="PROSITE" id="PS50090">
    <property type="entry name" value="MYB_LIKE"/>
    <property type="match status" value="1"/>
</dbReference>
<dbReference type="Pfam" id="PF00249">
    <property type="entry name" value="Myb_DNA-binding"/>
    <property type="match status" value="1"/>
</dbReference>
<evidence type="ECO:0000313" key="11">
    <source>
        <dbReference type="Proteomes" id="UP001443914"/>
    </source>
</evidence>
<evidence type="ECO:0008006" key="12">
    <source>
        <dbReference type="Google" id="ProtNLM"/>
    </source>
</evidence>
<dbReference type="SMART" id="SM00717">
    <property type="entry name" value="SANT"/>
    <property type="match status" value="1"/>
</dbReference>
<evidence type="ECO:0000256" key="3">
    <source>
        <dbReference type="ARBA" id="ARBA00023125"/>
    </source>
</evidence>
<name>A0AAW1MAV2_SAPOF</name>
<dbReference type="NCBIfam" id="TIGR01557">
    <property type="entry name" value="myb_SHAQKYF"/>
    <property type="match status" value="1"/>
</dbReference>
<evidence type="ECO:0000259" key="7">
    <source>
        <dbReference type="PROSITE" id="PS50090"/>
    </source>
</evidence>
<reference evidence="10" key="1">
    <citation type="submission" date="2024-03" db="EMBL/GenBank/DDBJ databases">
        <title>WGS assembly of Saponaria officinalis var. Norfolk2.</title>
        <authorList>
            <person name="Jenkins J."/>
            <person name="Shu S."/>
            <person name="Grimwood J."/>
            <person name="Barry K."/>
            <person name="Goodstein D."/>
            <person name="Schmutz J."/>
            <person name="Leebens-Mack J."/>
            <person name="Osbourn A."/>
        </authorList>
    </citation>
    <scope>NUCLEOTIDE SEQUENCE [LARGE SCALE GENOMIC DNA]</scope>
    <source>
        <strain evidence="10">JIC</strain>
    </source>
</reference>
<dbReference type="SUPFAM" id="SSF46689">
    <property type="entry name" value="Homeodomain-like"/>
    <property type="match status" value="1"/>
</dbReference>
<evidence type="ECO:0000256" key="1">
    <source>
        <dbReference type="ARBA" id="ARBA00004123"/>
    </source>
</evidence>
<dbReference type="PANTHER" id="PTHR12802:SF155">
    <property type="entry name" value="DEUBIQUITINASE MYSM1"/>
    <property type="match status" value="1"/>
</dbReference>
<dbReference type="InterPro" id="IPR017930">
    <property type="entry name" value="Myb_dom"/>
</dbReference>
<feature type="compositionally biased region" description="Low complexity" evidence="6">
    <location>
        <begin position="445"/>
        <end position="463"/>
    </location>
</feature>
<dbReference type="GO" id="GO:0003677">
    <property type="term" value="F:DNA binding"/>
    <property type="evidence" value="ECO:0007669"/>
    <property type="project" value="UniProtKB-KW"/>
</dbReference>
<keyword evidence="11" id="KW-1185">Reference proteome</keyword>
<feature type="region of interest" description="Disordered" evidence="6">
    <location>
        <begin position="569"/>
        <end position="637"/>
    </location>
</feature>
<dbReference type="AlphaFoldDB" id="A0AAW1MAV2"/>
<keyword evidence="4" id="KW-0804">Transcription</keyword>
<sequence>MDTYSSSEELLVKTRKPYTITKQRERWTDEEHNKFLEALKLYGRAWQRIEEYIGTKTAVQIRSHAQKFFSKFSTQFSPWVIRKQPLCVDNTRIEKEAVVKGVPVAQAIDLEIPPPRPKRKPSNPYPRKNGTVCSINTHFRAKDGKQVPPGSSPSAKQPNLEKDPQSEESPSSLETRSESPAEIPRKLSNSKESVPVSKTSVDDERSVSLAADGPDINQKSDKPDSVKVAQKNEMHAAKGFLRHGPDQILDESQGTCSQGLSSDVSYQKPIAPVEVFAGHPVLFSNPTVSGAVESQNSTFRSSNQKIHPSLHPSHNPLPNSQEDYSSYLQMSSTFSSLILSVLLQNPAAYAAASSAASLWPTTNVESSGNNRGFSSRPTHPAPSMASIAAATVAAATAWWAAHGLLPLCAPFPAGFPFTPASVASPFANVGHTTAANDKKNNQQHSASKSSATSSSSDSGNSGKLMDIGVEPTNAEEVPPINEQKDTSKVKNKQVDRSSCGSNTPSGSDVETDALGKNDKGNEESKEPEENHAASDLSGRRIRIFGNTNDNWKEVSEEGRMAFQALFSKGRLPQSFSPPHGATSKDQETIDGVIDQRLQNSEQSNKDASQLDLNSNPWECIPGDHGTGKTETQCPSNAANSKDEVLTIGLLQAKLTGNKTGFKPYKRCSVEARESKMINSSNQEQGNCSKRLRVEEEASI</sequence>
<keyword evidence="2" id="KW-0805">Transcription regulation</keyword>
<dbReference type="InterPro" id="IPR006447">
    <property type="entry name" value="Myb_dom_plants"/>
</dbReference>
<feature type="domain" description="SANT" evidence="8">
    <location>
        <begin position="22"/>
        <end position="73"/>
    </location>
</feature>
<dbReference type="Gene3D" id="1.10.10.60">
    <property type="entry name" value="Homeodomain-like"/>
    <property type="match status" value="1"/>
</dbReference>
<gene>
    <name evidence="10" type="ORF">RND81_03G226600</name>
</gene>
<dbReference type="GO" id="GO:0005634">
    <property type="term" value="C:nucleus"/>
    <property type="evidence" value="ECO:0007669"/>
    <property type="project" value="UniProtKB-SubCell"/>
</dbReference>
<feature type="domain" description="HTH myb-type" evidence="9">
    <location>
        <begin position="19"/>
        <end position="73"/>
    </location>
</feature>
<keyword evidence="3" id="KW-0238">DNA-binding</keyword>
<feature type="compositionally biased region" description="Polar residues" evidence="6">
    <location>
        <begin position="496"/>
        <end position="508"/>
    </location>
</feature>
<evidence type="ECO:0000256" key="5">
    <source>
        <dbReference type="ARBA" id="ARBA00023242"/>
    </source>
</evidence>
<dbReference type="CDD" id="cd00167">
    <property type="entry name" value="SANT"/>
    <property type="match status" value="1"/>
</dbReference>